<dbReference type="InterPro" id="IPR009056">
    <property type="entry name" value="Cyt_c-like_dom"/>
</dbReference>
<evidence type="ECO:0000313" key="8">
    <source>
        <dbReference type="Proteomes" id="UP001163156"/>
    </source>
</evidence>
<evidence type="ECO:0000259" key="6">
    <source>
        <dbReference type="PROSITE" id="PS51007"/>
    </source>
</evidence>
<dbReference type="SUPFAM" id="SSF46626">
    <property type="entry name" value="Cytochrome c"/>
    <property type="match status" value="1"/>
</dbReference>
<evidence type="ECO:0000313" key="7">
    <source>
        <dbReference type="EMBL" id="UZD22639.1"/>
    </source>
</evidence>
<dbReference type="SUPFAM" id="SSF50952">
    <property type="entry name" value="Soluble quinoprotein glucose dehydrogenase"/>
    <property type="match status" value="1"/>
</dbReference>
<feature type="signal peptide" evidence="5">
    <location>
        <begin position="1"/>
        <end position="22"/>
    </location>
</feature>
<dbReference type="InterPro" id="IPR011041">
    <property type="entry name" value="Quinoprot_gluc/sorb_DH_b-prop"/>
</dbReference>
<dbReference type="InterPro" id="IPR011042">
    <property type="entry name" value="6-blade_b-propeller_TolB-like"/>
</dbReference>
<dbReference type="Gene3D" id="1.25.10.10">
    <property type="entry name" value="Leucine-rich Repeat Variant"/>
    <property type="match status" value="1"/>
</dbReference>
<dbReference type="PANTHER" id="PTHR33546:SF1">
    <property type="entry name" value="LARGE, MULTIFUNCTIONAL SECRETED PROTEIN"/>
    <property type="match status" value="1"/>
</dbReference>
<dbReference type="PANTHER" id="PTHR33546">
    <property type="entry name" value="LARGE, MULTIFUNCTIONAL SECRETED PROTEIN-RELATED"/>
    <property type="match status" value="1"/>
</dbReference>
<evidence type="ECO:0000256" key="1">
    <source>
        <dbReference type="ARBA" id="ARBA00022617"/>
    </source>
</evidence>
<evidence type="ECO:0000256" key="5">
    <source>
        <dbReference type="SAM" id="SignalP"/>
    </source>
</evidence>
<protein>
    <submittedName>
        <fullName evidence="7">Dehydrogenase</fullName>
    </submittedName>
</protein>
<evidence type="ECO:0000256" key="3">
    <source>
        <dbReference type="ARBA" id="ARBA00023004"/>
    </source>
</evidence>
<dbReference type="InterPro" id="IPR055557">
    <property type="entry name" value="DUF7133"/>
</dbReference>
<dbReference type="PROSITE" id="PS51007">
    <property type="entry name" value="CYTC"/>
    <property type="match status" value="1"/>
</dbReference>
<keyword evidence="8" id="KW-1185">Reference proteome</keyword>
<dbReference type="RefSeq" id="WP_264809160.1">
    <property type="nucleotide sequence ID" value="NZ_CP110226.1"/>
</dbReference>
<keyword evidence="2 4" id="KW-0479">Metal-binding</keyword>
<keyword evidence="3 4" id="KW-0408">Iron</keyword>
<dbReference type="Gene3D" id="1.10.760.10">
    <property type="entry name" value="Cytochrome c-like domain"/>
    <property type="match status" value="1"/>
</dbReference>
<dbReference type="Proteomes" id="UP001163156">
    <property type="component" value="Chromosome"/>
</dbReference>
<evidence type="ECO:0000256" key="2">
    <source>
        <dbReference type="ARBA" id="ARBA00022723"/>
    </source>
</evidence>
<gene>
    <name evidence="7" type="ORF">OM944_18560</name>
</gene>
<dbReference type="Gene3D" id="2.120.10.30">
    <property type="entry name" value="TolB, C-terminal domain"/>
    <property type="match status" value="1"/>
</dbReference>
<sequence length="850" mass="95058">MQFNRILPYFFVLILLASCAKTQVEDPDNPSPARAASEELETFQLEPGFKIQLVAQEPMVQDPVFIKFDEDARLWVIEMRGFMTDTLGSEEDKPIGRISVLEDLDGDGQMDKSTIYMDSLIMPRAIGFFADGVLVSENTSLWVTQDLDGDLKADTQVLLDSTYASSGNPEHSDNGLLRNVDNWYYNAKSRLRYRYQNGDWIRDTTEFRGQWGISNDDQGRLYYNYNWSQLHADLVPPNYFSRNPNHSPSTGIDHGVALERAVYPIRETPAVNRGYIPGVLSEDKRLMEFTAACSPWIYRSTLFPEEFYGNAFVAEPAGNLVKRNVLTEAGNLVDGRDPHPGKEFLASTDERFRPVDFATGPDGALYIADMYRGLIQHGEYLTPYLTEQTVGRGLVMPVHLGRIWKIVPEGKALRQTTRLSDKSNTELVEFLSDQDGWYRDMAQRLLVERGNALVKNELVNLVLNQQAEQLGRFHGLWTLEGLGLLDEALLFQVLEKEDDLLQNTAIRLLEPFALRSVQVQNRLAEVMKAAAKDASEAEALQLALSSDVLSPQAQSDVLNSILASYGSQAMIRDAMLSSLNQREFGLMQNLWKASDWTARDQNKEIFLEMLTTAVVKGGEAHEMKSLLALADSPGSELNWKQKILISGMSIQAANSKDHEPIVLQTEPSLFSRTDLPIDESRLEMLRGMFRWPGYAPSEELTAENQLDEGAMKQFALGRQKFLVGCAGCHGSDGAGAARMGPPLVGSEWVTGDERRLAMILLHGLEGPIEVAGKTYDAPDILPVMPAHATMDDGSIAAILTYIRNEWGNHAKPVSRRLVSSTRLTSQGRVYPWSADELNEHMETLPPPETK</sequence>
<dbReference type="InterPro" id="IPR036909">
    <property type="entry name" value="Cyt_c-like_dom_sf"/>
</dbReference>
<keyword evidence="5" id="KW-0732">Signal</keyword>
<dbReference type="InterPro" id="IPR011989">
    <property type="entry name" value="ARM-like"/>
</dbReference>
<feature type="domain" description="Cytochrome c" evidence="6">
    <location>
        <begin position="712"/>
        <end position="806"/>
    </location>
</feature>
<proteinExistence type="predicted"/>
<evidence type="ECO:0000256" key="4">
    <source>
        <dbReference type="PROSITE-ProRule" id="PRU00433"/>
    </source>
</evidence>
<feature type="chain" id="PRO_5045622467" evidence="5">
    <location>
        <begin position="23"/>
        <end position="850"/>
    </location>
</feature>
<dbReference type="Pfam" id="PF00034">
    <property type="entry name" value="Cytochrom_C"/>
    <property type="match status" value="1"/>
</dbReference>
<name>A0ABY6MGP7_9BACT</name>
<keyword evidence="1 4" id="KW-0349">Heme</keyword>
<dbReference type="PROSITE" id="PS51257">
    <property type="entry name" value="PROKAR_LIPOPROTEIN"/>
    <property type="match status" value="1"/>
</dbReference>
<accession>A0ABY6MGP7</accession>
<reference evidence="7" key="1">
    <citation type="submission" date="2022-10" db="EMBL/GenBank/DDBJ databases">
        <title>Algoriphagus sp. a novel bacteria isolate from halophytes salicornia europaea.</title>
        <authorList>
            <person name="Peng Y."/>
            <person name="Jiang L."/>
            <person name="Lee J."/>
        </authorList>
    </citation>
    <scope>NUCLEOTIDE SEQUENCE</scope>
    <source>
        <strain evidence="7">TR-M5</strain>
    </source>
</reference>
<organism evidence="7 8">
    <name type="scientific">Algoriphagus halophytocola</name>
    <dbReference type="NCBI Taxonomy" id="2991499"/>
    <lineage>
        <taxon>Bacteria</taxon>
        <taxon>Pseudomonadati</taxon>
        <taxon>Bacteroidota</taxon>
        <taxon>Cytophagia</taxon>
        <taxon>Cytophagales</taxon>
        <taxon>Cyclobacteriaceae</taxon>
        <taxon>Algoriphagus</taxon>
    </lineage>
</organism>
<dbReference type="EMBL" id="CP110226">
    <property type="protein sequence ID" value="UZD22639.1"/>
    <property type="molecule type" value="Genomic_DNA"/>
</dbReference>
<dbReference type="Pfam" id="PF23500">
    <property type="entry name" value="DUF7133"/>
    <property type="match status" value="1"/>
</dbReference>